<evidence type="ECO:0000313" key="2">
    <source>
        <dbReference type="EMBL" id="QEH95726.1"/>
    </source>
</evidence>
<evidence type="ECO:0008006" key="4">
    <source>
        <dbReference type="Google" id="ProtNLM"/>
    </source>
</evidence>
<dbReference type="InterPro" id="IPR029058">
    <property type="entry name" value="AB_hydrolase_fold"/>
</dbReference>
<protein>
    <recommendedName>
        <fullName evidence="4">Secretory lipase</fullName>
    </recommendedName>
</protein>
<dbReference type="Pfam" id="PF03583">
    <property type="entry name" value="LIP"/>
    <property type="match status" value="1"/>
</dbReference>
<dbReference type="GO" id="GO:0004806">
    <property type="term" value="F:triacylglycerol lipase activity"/>
    <property type="evidence" value="ECO:0007669"/>
    <property type="project" value="InterPro"/>
</dbReference>
<organism evidence="2 3">
    <name type="scientific">Gluconobacter thailandicus</name>
    <dbReference type="NCBI Taxonomy" id="257438"/>
    <lineage>
        <taxon>Bacteria</taxon>
        <taxon>Pseudomonadati</taxon>
        <taxon>Pseudomonadota</taxon>
        <taxon>Alphaproteobacteria</taxon>
        <taxon>Acetobacterales</taxon>
        <taxon>Acetobacteraceae</taxon>
        <taxon>Gluconobacter</taxon>
    </lineage>
</organism>
<dbReference type="EMBL" id="CP043043">
    <property type="protein sequence ID" value="QEH95726.1"/>
    <property type="molecule type" value="Genomic_DNA"/>
</dbReference>
<dbReference type="PANTHER" id="PTHR34853:SF1">
    <property type="entry name" value="LIPASE 5"/>
    <property type="match status" value="1"/>
</dbReference>
<name>A0AAP9ER20_GLUTH</name>
<evidence type="ECO:0000313" key="3">
    <source>
        <dbReference type="Proteomes" id="UP000323560"/>
    </source>
</evidence>
<dbReference type="KEGG" id="gti:FXF46_05140"/>
<feature type="signal peptide" evidence="1">
    <location>
        <begin position="1"/>
        <end position="22"/>
    </location>
</feature>
<gene>
    <name evidence="2" type="ORF">FXF46_05140</name>
</gene>
<dbReference type="RefSeq" id="WP_148619932.1">
    <property type="nucleotide sequence ID" value="NZ_CP043043.1"/>
</dbReference>
<dbReference type="Gene3D" id="3.40.50.1820">
    <property type="entry name" value="alpha/beta hydrolase"/>
    <property type="match status" value="2"/>
</dbReference>
<feature type="chain" id="PRO_5042939878" description="Secretory lipase" evidence="1">
    <location>
        <begin position="23"/>
        <end position="396"/>
    </location>
</feature>
<keyword evidence="1" id="KW-0732">Signal</keyword>
<sequence length="396" mass="41228">MTFNRFRKTLGVAALLGLSSYAALLSGCASQDDGDSYSLSAPVAAGQAIQIDHMISHMPGQAWRLTYRSSDARNPKQLVRVSAEVLIPRGTPPAGGWPVLAWGHGESGLHLTCAPSVMGLGTVQEHFYAPWLQQGFAIVATDYPGLGEPGDALLLNARSEGMSMLDSVRAAHARFPAISLTTVLSGHSQGAQAALAASAMAATYAPQLHIVGTVAIAPPYLDAQGVQDLLHPRNPHSFSPAVPELLSLGASLSQADPSFDPNAVFTTRALALMHDAATTCSSDFFPVAHRSGLTPATMLRPGAEAVLAPALKWAEYPSLSLSTPVMIATGAQDLHSSPSEQQRLVSALCAAGTPVTHHTYGGASHNGTLSSVTTDAHSFVRTLMAGQTPPGSCTTR</sequence>
<dbReference type="PIRSF" id="PIRSF029171">
    <property type="entry name" value="Esterase_LipA"/>
    <property type="match status" value="1"/>
</dbReference>
<proteinExistence type="predicted"/>
<dbReference type="AlphaFoldDB" id="A0AAP9ER20"/>
<accession>A0AAP9ER20</accession>
<evidence type="ECO:0000256" key="1">
    <source>
        <dbReference type="SAM" id="SignalP"/>
    </source>
</evidence>
<dbReference type="GO" id="GO:0016042">
    <property type="term" value="P:lipid catabolic process"/>
    <property type="evidence" value="ECO:0007669"/>
    <property type="project" value="InterPro"/>
</dbReference>
<dbReference type="InterPro" id="IPR005152">
    <property type="entry name" value="Lipase_secreted"/>
</dbReference>
<dbReference type="Proteomes" id="UP000323560">
    <property type="component" value="Chromosome"/>
</dbReference>
<dbReference type="SUPFAM" id="SSF53474">
    <property type="entry name" value="alpha/beta-Hydrolases"/>
    <property type="match status" value="1"/>
</dbReference>
<dbReference type="PROSITE" id="PS51257">
    <property type="entry name" value="PROKAR_LIPOPROTEIN"/>
    <property type="match status" value="1"/>
</dbReference>
<dbReference type="PANTHER" id="PTHR34853">
    <property type="match status" value="1"/>
</dbReference>
<reference evidence="2 3" key="1">
    <citation type="submission" date="2019-08" db="EMBL/GenBank/DDBJ databases">
        <title>Gluconobacter frateurii HD924 genome.</title>
        <authorList>
            <person name="Liu Y."/>
            <person name="Zhang P."/>
        </authorList>
    </citation>
    <scope>NUCLEOTIDE SEQUENCE [LARGE SCALE GENOMIC DNA]</scope>
    <source>
        <strain evidence="2 3">HD924</strain>
    </source>
</reference>